<name>A0A0C3NAJ6_PISTI</name>
<dbReference type="HOGENOM" id="CLU_1571278_0_0_1"/>
<feature type="compositionally biased region" description="Low complexity" evidence="1">
    <location>
        <begin position="147"/>
        <end position="170"/>
    </location>
</feature>
<sequence>MYHLAIPAQWKLHNVFHASLLSPYCENDIHGPNFPAPPPDLINEEEEYEVEAIVDENSPLDLVYHATIQALRLEELSRYVNRQNPLLSPAHTILNEITAQQVPLLLKLFDVLGGADLIYNVCQYPTLIAPPPPGSRRPSTATSPLASSMSTSPPVLSLSSSRSSCSSHSL</sequence>
<evidence type="ECO:0000313" key="3">
    <source>
        <dbReference type="EMBL" id="KIN92935.1"/>
    </source>
</evidence>
<evidence type="ECO:0000256" key="1">
    <source>
        <dbReference type="SAM" id="MobiDB-lite"/>
    </source>
</evidence>
<reference evidence="4" key="2">
    <citation type="submission" date="2015-01" db="EMBL/GenBank/DDBJ databases">
        <title>Evolutionary Origins and Diversification of the Mycorrhizal Mutualists.</title>
        <authorList>
            <consortium name="DOE Joint Genome Institute"/>
            <consortium name="Mycorrhizal Genomics Consortium"/>
            <person name="Kohler A."/>
            <person name="Kuo A."/>
            <person name="Nagy L.G."/>
            <person name="Floudas D."/>
            <person name="Copeland A."/>
            <person name="Barry K.W."/>
            <person name="Cichocki N."/>
            <person name="Veneault-Fourrey C."/>
            <person name="LaButti K."/>
            <person name="Lindquist E.A."/>
            <person name="Lipzen A."/>
            <person name="Lundell T."/>
            <person name="Morin E."/>
            <person name="Murat C."/>
            <person name="Riley R."/>
            <person name="Ohm R."/>
            <person name="Sun H."/>
            <person name="Tunlid A."/>
            <person name="Henrissat B."/>
            <person name="Grigoriev I.V."/>
            <person name="Hibbett D.S."/>
            <person name="Martin F."/>
        </authorList>
    </citation>
    <scope>NUCLEOTIDE SEQUENCE [LARGE SCALE GENOMIC DNA]</scope>
    <source>
        <strain evidence="2 4">Marx 270</strain>
    </source>
</reference>
<feature type="compositionally biased region" description="Polar residues" evidence="1">
    <location>
        <begin position="137"/>
        <end position="146"/>
    </location>
</feature>
<gene>
    <name evidence="3" type="ORF">M404DRAFT_36574</name>
    <name evidence="2" type="ORF">M404DRAFT_36578</name>
</gene>
<reference evidence="3" key="3">
    <citation type="submission" date="2015-02" db="EMBL/GenBank/DDBJ databases">
        <title>Evolutionary Origins and Diversification of the Mycorrhizal Mutualists.</title>
        <authorList>
            <consortium name="DOE Joint Genome Institute"/>
            <consortium name="Mycorrhizal Genomics Consortium"/>
            <person name="Kohler A."/>
            <person name="Kuo A."/>
            <person name="Nagy L.G."/>
            <person name="Floudas D."/>
            <person name="Copeland A."/>
            <person name="Barry K.W."/>
            <person name="Cichocki N."/>
            <person name="Veneault-Fourrey C."/>
            <person name="LaButti K."/>
            <person name="Lindquist E.A."/>
            <person name="Lipzen A."/>
            <person name="Lundell T."/>
            <person name="Morin E."/>
            <person name="Murat C."/>
            <person name="Riley R."/>
            <person name="Ohm R."/>
            <person name="Sun H."/>
            <person name="Tunlid A."/>
            <person name="Henrissat B."/>
            <person name="Grigoriev I.V."/>
            <person name="Hibbett D.S."/>
            <person name="Martin F."/>
        </authorList>
    </citation>
    <scope>NUCLEOTIDE SEQUENCE</scope>
    <source>
        <strain evidence="3">Marx 270</strain>
    </source>
</reference>
<accession>A0A0C3NAJ6</accession>
<evidence type="ECO:0000313" key="2">
    <source>
        <dbReference type="EMBL" id="KIN92934.1"/>
    </source>
</evidence>
<reference evidence="3 4" key="1">
    <citation type="submission" date="2014-04" db="EMBL/GenBank/DDBJ databases">
        <authorList>
            <consortium name="DOE Joint Genome Institute"/>
            <person name="Kuo A."/>
            <person name="Kohler A."/>
            <person name="Costa M.D."/>
            <person name="Nagy L.G."/>
            <person name="Floudas D."/>
            <person name="Copeland A."/>
            <person name="Barry K.W."/>
            <person name="Cichocki N."/>
            <person name="Veneault-Fourrey C."/>
            <person name="LaButti K."/>
            <person name="Lindquist E.A."/>
            <person name="Lipzen A."/>
            <person name="Lundell T."/>
            <person name="Morin E."/>
            <person name="Murat C."/>
            <person name="Sun H."/>
            <person name="Tunlid A."/>
            <person name="Henrissat B."/>
            <person name="Grigoriev I.V."/>
            <person name="Hibbett D.S."/>
            <person name="Martin F."/>
            <person name="Nordberg H.P."/>
            <person name="Cantor M.N."/>
            <person name="Hua S.X."/>
        </authorList>
    </citation>
    <scope>NUCLEOTIDE SEQUENCE [LARGE SCALE GENOMIC DNA]</scope>
    <source>
        <strain evidence="3 4">Marx 270</strain>
    </source>
</reference>
<proteinExistence type="predicted"/>
<keyword evidence="4" id="KW-1185">Reference proteome</keyword>
<dbReference type="OrthoDB" id="3218226at2759"/>
<dbReference type="AlphaFoldDB" id="A0A0C3NAJ6"/>
<feature type="region of interest" description="Disordered" evidence="1">
    <location>
        <begin position="129"/>
        <end position="170"/>
    </location>
</feature>
<dbReference type="EMBL" id="KN832291">
    <property type="protein sequence ID" value="KIN92935.1"/>
    <property type="molecule type" value="Genomic_DNA"/>
</dbReference>
<evidence type="ECO:0000313" key="4">
    <source>
        <dbReference type="Proteomes" id="UP000054217"/>
    </source>
</evidence>
<organism evidence="3 4">
    <name type="scientific">Pisolithus tinctorius Marx 270</name>
    <dbReference type="NCBI Taxonomy" id="870435"/>
    <lineage>
        <taxon>Eukaryota</taxon>
        <taxon>Fungi</taxon>
        <taxon>Dikarya</taxon>
        <taxon>Basidiomycota</taxon>
        <taxon>Agaricomycotina</taxon>
        <taxon>Agaricomycetes</taxon>
        <taxon>Agaricomycetidae</taxon>
        <taxon>Boletales</taxon>
        <taxon>Sclerodermatineae</taxon>
        <taxon>Pisolithaceae</taxon>
        <taxon>Pisolithus</taxon>
    </lineage>
</organism>
<dbReference type="Proteomes" id="UP000054217">
    <property type="component" value="Unassembled WGS sequence"/>
</dbReference>
<protein>
    <submittedName>
        <fullName evidence="3">Uncharacterized protein</fullName>
    </submittedName>
</protein>
<dbReference type="EMBL" id="KN832292">
    <property type="protein sequence ID" value="KIN92934.1"/>
    <property type="molecule type" value="Genomic_DNA"/>
</dbReference>